<evidence type="ECO:0000256" key="1">
    <source>
        <dbReference type="ARBA" id="ARBA00004613"/>
    </source>
</evidence>
<keyword evidence="7" id="KW-0548">Nucleotidyltransferase</keyword>
<evidence type="ECO:0000256" key="6">
    <source>
        <dbReference type="ARBA" id="ARBA00022679"/>
    </source>
</evidence>
<evidence type="ECO:0000256" key="3">
    <source>
        <dbReference type="ARBA" id="ARBA00022525"/>
    </source>
</evidence>
<keyword evidence="5 11" id="KW-0328">Glycosyltransferase</keyword>
<keyword evidence="3" id="KW-0964">Secreted</keyword>
<dbReference type="PROSITE" id="PS51996">
    <property type="entry name" value="TR_MART"/>
    <property type="match status" value="1"/>
</dbReference>
<evidence type="ECO:0000313" key="13">
    <source>
        <dbReference type="Proteomes" id="UP000558509"/>
    </source>
</evidence>
<dbReference type="SUPFAM" id="SSF56399">
    <property type="entry name" value="ADP-ribosylation"/>
    <property type="match status" value="1"/>
</dbReference>
<evidence type="ECO:0000256" key="10">
    <source>
        <dbReference type="ARBA" id="ARBA00047597"/>
    </source>
</evidence>
<evidence type="ECO:0000256" key="5">
    <source>
        <dbReference type="ARBA" id="ARBA00022676"/>
    </source>
</evidence>
<keyword evidence="13" id="KW-1185">Reference proteome</keyword>
<feature type="non-terminal residue" evidence="12">
    <location>
        <position position="1"/>
    </location>
</feature>
<dbReference type="InterPro" id="IPR000768">
    <property type="entry name" value="ART"/>
</dbReference>
<dbReference type="Proteomes" id="UP000558509">
    <property type="component" value="Unassembled WGS sequence"/>
</dbReference>
<dbReference type="PANTHER" id="PTHR10339">
    <property type="entry name" value="ADP-RIBOSYLTRANSFERASE"/>
    <property type="match status" value="1"/>
</dbReference>
<dbReference type="PANTHER" id="PTHR10339:SF25">
    <property type="entry name" value="SECRETED EXOENZYME S"/>
    <property type="match status" value="1"/>
</dbReference>
<evidence type="ECO:0000256" key="2">
    <source>
        <dbReference type="ARBA" id="ARBA00009558"/>
    </source>
</evidence>
<dbReference type="AlphaFoldDB" id="A0A7K7YU21"/>
<sequence length="80" mass="8966">TQALGTLKDAQGLQCHDVFRGVRGVHFKAEVGQEVRFGHFTSMSLSENVAQKYGTDTMFEVCTCHGAIIMDFSYNYENLE</sequence>
<comment type="catalytic activity">
    <reaction evidence="10 11">
        <text>L-arginyl-[protein] + NAD(+) = N(omega)-(ADP-D-ribosyl)-L-arginyl-[protein] + nicotinamide + H(+)</text>
        <dbReference type="Rhea" id="RHEA:19149"/>
        <dbReference type="Rhea" id="RHEA-COMP:10532"/>
        <dbReference type="Rhea" id="RHEA-COMP:15087"/>
        <dbReference type="ChEBI" id="CHEBI:15378"/>
        <dbReference type="ChEBI" id="CHEBI:17154"/>
        <dbReference type="ChEBI" id="CHEBI:29965"/>
        <dbReference type="ChEBI" id="CHEBI:57540"/>
        <dbReference type="ChEBI" id="CHEBI:142554"/>
        <dbReference type="EC" id="2.4.2.31"/>
    </reaction>
</comment>
<comment type="similarity">
    <text evidence="2 11">Belongs to the Arg-specific ADP-ribosyltransferase family.</text>
</comment>
<dbReference type="GO" id="GO:0106274">
    <property type="term" value="F:NAD+-protein-arginine ADP-ribosyltransferase activity"/>
    <property type="evidence" value="ECO:0007669"/>
    <property type="project" value="UniProtKB-EC"/>
</dbReference>
<evidence type="ECO:0000256" key="7">
    <source>
        <dbReference type="ARBA" id="ARBA00022695"/>
    </source>
</evidence>
<evidence type="ECO:0000256" key="4">
    <source>
        <dbReference type="ARBA" id="ARBA00022656"/>
    </source>
</evidence>
<keyword evidence="8 11" id="KW-0521">NADP</keyword>
<protein>
    <recommendedName>
        <fullName evidence="11">NAD(P)(+)--arginine ADP-ribosyltransferase</fullName>
        <ecNumber evidence="11">2.4.2.31</ecNumber>
    </recommendedName>
    <alternativeName>
        <fullName evidence="11">Mono(ADP-ribosyl)transferase</fullName>
    </alternativeName>
</protein>
<evidence type="ECO:0000256" key="8">
    <source>
        <dbReference type="ARBA" id="ARBA00022857"/>
    </source>
</evidence>
<gene>
    <name evidence="12" type="primary">Madprt_3</name>
    <name evidence="12" type="ORF">THRLUD_R15567</name>
</gene>
<comment type="subcellular location">
    <subcellularLocation>
        <location evidence="1">Secreted</location>
    </subcellularLocation>
</comment>
<dbReference type="GO" id="GO:0005576">
    <property type="term" value="C:extracellular region"/>
    <property type="evidence" value="ECO:0007669"/>
    <property type="project" value="UniProtKB-SubCell"/>
</dbReference>
<comment type="caution">
    <text evidence="12">The sequence shown here is derived from an EMBL/GenBank/DDBJ whole genome shotgun (WGS) entry which is preliminary data.</text>
</comment>
<dbReference type="GO" id="GO:0016779">
    <property type="term" value="F:nucleotidyltransferase activity"/>
    <property type="evidence" value="ECO:0007669"/>
    <property type="project" value="UniProtKB-KW"/>
</dbReference>
<organism evidence="12 13">
    <name type="scientific">Thryothorus ludovicianus</name>
    <name type="common">Carolina wren</name>
    <name type="synonym">Sylvia ludoviciana</name>
    <dbReference type="NCBI Taxonomy" id="74200"/>
    <lineage>
        <taxon>Eukaryota</taxon>
        <taxon>Metazoa</taxon>
        <taxon>Chordata</taxon>
        <taxon>Craniata</taxon>
        <taxon>Vertebrata</taxon>
        <taxon>Euteleostomi</taxon>
        <taxon>Archelosauria</taxon>
        <taxon>Archosauria</taxon>
        <taxon>Dinosauria</taxon>
        <taxon>Saurischia</taxon>
        <taxon>Theropoda</taxon>
        <taxon>Coelurosauria</taxon>
        <taxon>Aves</taxon>
        <taxon>Neognathae</taxon>
        <taxon>Neoaves</taxon>
        <taxon>Telluraves</taxon>
        <taxon>Australaves</taxon>
        <taxon>Passeriformes</taxon>
        <taxon>Certhiidae</taxon>
        <taxon>Troglodytinae</taxon>
        <taxon>Thryothorus</taxon>
    </lineage>
</organism>
<dbReference type="GO" id="GO:0090729">
    <property type="term" value="F:toxin activity"/>
    <property type="evidence" value="ECO:0007669"/>
    <property type="project" value="UniProtKB-KW"/>
</dbReference>
<dbReference type="EMBL" id="VZTB01013523">
    <property type="protein sequence ID" value="NXA81307.1"/>
    <property type="molecule type" value="Genomic_DNA"/>
</dbReference>
<dbReference type="InterPro" id="IPR050999">
    <property type="entry name" value="ADP-ribosyltransferase_ARG"/>
</dbReference>
<feature type="non-terminal residue" evidence="12">
    <location>
        <position position="80"/>
    </location>
</feature>
<keyword evidence="11" id="KW-0520">NAD</keyword>
<keyword evidence="4" id="KW-0800">Toxin</keyword>
<evidence type="ECO:0000313" key="12">
    <source>
        <dbReference type="EMBL" id="NXA81307.1"/>
    </source>
</evidence>
<proteinExistence type="inferred from homology"/>
<dbReference type="Gene3D" id="3.90.176.10">
    <property type="entry name" value="Toxin ADP-ribosyltransferase, Chain A, domain 1"/>
    <property type="match status" value="1"/>
</dbReference>
<dbReference type="Pfam" id="PF01129">
    <property type="entry name" value="ART"/>
    <property type="match status" value="1"/>
</dbReference>
<dbReference type="EC" id="2.4.2.31" evidence="11"/>
<evidence type="ECO:0000256" key="9">
    <source>
        <dbReference type="ARBA" id="ARBA00023026"/>
    </source>
</evidence>
<accession>A0A7K7YU21</accession>
<dbReference type="GO" id="GO:0003950">
    <property type="term" value="F:NAD+ poly-ADP-ribosyltransferase activity"/>
    <property type="evidence" value="ECO:0007669"/>
    <property type="project" value="TreeGrafter"/>
</dbReference>
<keyword evidence="9" id="KW-0843">Virulence</keyword>
<evidence type="ECO:0000256" key="11">
    <source>
        <dbReference type="RuleBase" id="RU361228"/>
    </source>
</evidence>
<reference evidence="12 13" key="1">
    <citation type="submission" date="2019-09" db="EMBL/GenBank/DDBJ databases">
        <title>Bird 10,000 Genomes (B10K) Project - Family phase.</title>
        <authorList>
            <person name="Zhang G."/>
        </authorList>
    </citation>
    <scope>NUCLEOTIDE SEQUENCE [LARGE SCALE GENOMIC DNA]</scope>
    <source>
        <strain evidence="12">B10K-DU-001-68</strain>
        <tissue evidence="12">Muscle</tissue>
    </source>
</reference>
<keyword evidence="6 11" id="KW-0808">Transferase</keyword>
<name>A0A7K7YU21_THRLU</name>